<protein>
    <submittedName>
        <fullName evidence="2">Uncharacterized protein</fullName>
    </submittedName>
</protein>
<keyword evidence="1" id="KW-0175">Coiled coil</keyword>
<evidence type="ECO:0000313" key="2">
    <source>
        <dbReference type="EMBL" id="KAK1647952.1"/>
    </source>
</evidence>
<organism evidence="2 3">
    <name type="scientific">Lolium multiflorum</name>
    <name type="common">Italian ryegrass</name>
    <name type="synonym">Lolium perenne subsp. multiflorum</name>
    <dbReference type="NCBI Taxonomy" id="4521"/>
    <lineage>
        <taxon>Eukaryota</taxon>
        <taxon>Viridiplantae</taxon>
        <taxon>Streptophyta</taxon>
        <taxon>Embryophyta</taxon>
        <taxon>Tracheophyta</taxon>
        <taxon>Spermatophyta</taxon>
        <taxon>Magnoliopsida</taxon>
        <taxon>Liliopsida</taxon>
        <taxon>Poales</taxon>
        <taxon>Poaceae</taxon>
        <taxon>BOP clade</taxon>
        <taxon>Pooideae</taxon>
        <taxon>Poodae</taxon>
        <taxon>Poeae</taxon>
        <taxon>Poeae Chloroplast Group 2 (Poeae type)</taxon>
        <taxon>Loliodinae</taxon>
        <taxon>Loliinae</taxon>
        <taxon>Lolium</taxon>
    </lineage>
</organism>
<dbReference type="AlphaFoldDB" id="A0AAD8SBH7"/>
<gene>
    <name evidence="2" type="ORF">QYE76_065757</name>
</gene>
<dbReference type="Proteomes" id="UP001231189">
    <property type="component" value="Unassembled WGS sequence"/>
</dbReference>
<sequence>MSSNKSKVELGGEDALQPTLPLKGKQAEVLPLPYNTVITPSQIMDLVLPPPLDQFTFPETKVSPSFTGFFTQFQSQRELELAAMTPPKIVREPESNEIGSIFKQKKKIFKLAGDNGNTEAFKLGGEAEIKLEEKHEMDELLKNFGEDRFKDNEVTRTRYLSFYRLPHIEGWSSSALDRARFGSGMSGFSGPANASPAPGLAGEMAAGDLRQSKDITHNLRRNDVNLEGECNRLHGEMTQWPRLHKETLVCLDLGNACFEDVVSKRHELLLDCERLREENLTLNGKLNQAMDDAILAESELVDAYTKRSEMRNMLLDLKDKLTRFRNSNDDLRKKINDLRAQKRLVEVVDQLVNLI</sequence>
<dbReference type="EMBL" id="JAUUTY010000004">
    <property type="protein sequence ID" value="KAK1647952.1"/>
    <property type="molecule type" value="Genomic_DNA"/>
</dbReference>
<proteinExistence type="predicted"/>
<comment type="caution">
    <text evidence="2">The sequence shown here is derived from an EMBL/GenBank/DDBJ whole genome shotgun (WGS) entry which is preliminary data.</text>
</comment>
<keyword evidence="3" id="KW-1185">Reference proteome</keyword>
<evidence type="ECO:0000313" key="3">
    <source>
        <dbReference type="Proteomes" id="UP001231189"/>
    </source>
</evidence>
<reference evidence="2" key="1">
    <citation type="submission" date="2023-07" db="EMBL/GenBank/DDBJ databases">
        <title>A chromosome-level genome assembly of Lolium multiflorum.</title>
        <authorList>
            <person name="Chen Y."/>
            <person name="Copetti D."/>
            <person name="Kolliker R."/>
            <person name="Studer B."/>
        </authorList>
    </citation>
    <scope>NUCLEOTIDE SEQUENCE</scope>
    <source>
        <strain evidence="2">02402/16</strain>
        <tissue evidence="2">Leaf</tissue>
    </source>
</reference>
<accession>A0AAD8SBH7</accession>
<evidence type="ECO:0000256" key="1">
    <source>
        <dbReference type="SAM" id="Coils"/>
    </source>
</evidence>
<feature type="coiled-coil region" evidence="1">
    <location>
        <begin position="272"/>
        <end position="348"/>
    </location>
</feature>
<name>A0AAD8SBH7_LOLMU</name>